<evidence type="ECO:0000256" key="3">
    <source>
        <dbReference type="ARBA" id="ARBA00022801"/>
    </source>
</evidence>
<evidence type="ECO:0000256" key="4">
    <source>
        <dbReference type="ARBA" id="ARBA00022833"/>
    </source>
</evidence>
<keyword evidence="4 6" id="KW-0862">Zinc</keyword>
<keyword evidence="2" id="KW-0479">Metal-binding</keyword>
<evidence type="ECO:0000256" key="1">
    <source>
        <dbReference type="ARBA" id="ARBA00022670"/>
    </source>
</evidence>
<keyword evidence="1 6" id="KW-0645">Protease</keyword>
<dbReference type="InterPro" id="IPR001915">
    <property type="entry name" value="Peptidase_M48"/>
</dbReference>
<dbReference type="GO" id="GO:0046872">
    <property type="term" value="F:metal ion binding"/>
    <property type="evidence" value="ECO:0007669"/>
    <property type="project" value="UniProtKB-KW"/>
</dbReference>
<dbReference type="AlphaFoldDB" id="A0A1G5PUI0"/>
<gene>
    <name evidence="8" type="ORF">SAMN04488118_10285</name>
</gene>
<feature type="domain" description="Peptidase M48" evidence="7">
    <location>
        <begin position="73"/>
        <end position="228"/>
    </location>
</feature>
<dbReference type="EMBL" id="FMWG01000002">
    <property type="protein sequence ID" value="SCZ53068.1"/>
    <property type="molecule type" value="Genomic_DNA"/>
</dbReference>
<dbReference type="GO" id="GO:0016020">
    <property type="term" value="C:membrane"/>
    <property type="evidence" value="ECO:0007669"/>
    <property type="project" value="TreeGrafter"/>
</dbReference>
<dbReference type="Proteomes" id="UP000198767">
    <property type="component" value="Unassembled WGS sequence"/>
</dbReference>
<protein>
    <submittedName>
        <fullName evidence="8">Peptidase family M48</fullName>
    </submittedName>
</protein>
<reference evidence="8 9" key="1">
    <citation type="submission" date="2016-10" db="EMBL/GenBank/DDBJ databases">
        <authorList>
            <person name="de Groot N.N."/>
        </authorList>
    </citation>
    <scope>NUCLEOTIDE SEQUENCE [LARGE SCALE GENOMIC DNA]</scope>
    <source>
        <strain evidence="8 9">U95</strain>
    </source>
</reference>
<dbReference type="InterPro" id="IPR051156">
    <property type="entry name" value="Mito/Outer_Membr_Metalloprot"/>
</dbReference>
<evidence type="ECO:0000256" key="5">
    <source>
        <dbReference type="ARBA" id="ARBA00023049"/>
    </source>
</evidence>
<sequence>MMRRYALLLGLLVGACDIVPTVNTGGSQPVPSVAPSSGVTRTGFARVTARVEPVAERECRARVRGLNCDFLVQIDRNPNAPPNAFQSLDRNGRPIITFTQSMLRQLGNDDELAFVMSHEAAHHIRGHLKRQRENAVAGAVLLGGLASLAGGTAADVANAQDLGAAVGARGYSKEFELEADELGTVITHLSGYRPSVGVQFFYRLPDPGDRFLGTHPPNPERIRVVQETIRKNGLR</sequence>
<proteinExistence type="inferred from homology"/>
<evidence type="ECO:0000313" key="8">
    <source>
        <dbReference type="EMBL" id="SCZ53068.1"/>
    </source>
</evidence>
<dbReference type="Gene3D" id="3.30.2010.10">
    <property type="entry name" value="Metalloproteases ('zincins'), catalytic domain"/>
    <property type="match status" value="1"/>
</dbReference>
<dbReference type="STRING" id="1156985.SAMN04488118_10285"/>
<accession>A0A1G5PUI0</accession>
<dbReference type="Pfam" id="PF01435">
    <property type="entry name" value="Peptidase_M48"/>
    <property type="match status" value="1"/>
</dbReference>
<dbReference type="GO" id="GO:0004222">
    <property type="term" value="F:metalloendopeptidase activity"/>
    <property type="evidence" value="ECO:0007669"/>
    <property type="project" value="InterPro"/>
</dbReference>
<dbReference type="GO" id="GO:0051603">
    <property type="term" value="P:proteolysis involved in protein catabolic process"/>
    <property type="evidence" value="ECO:0007669"/>
    <property type="project" value="TreeGrafter"/>
</dbReference>
<name>A0A1G5PUI0_9RHOB</name>
<dbReference type="PROSITE" id="PS51257">
    <property type="entry name" value="PROKAR_LIPOPROTEIN"/>
    <property type="match status" value="1"/>
</dbReference>
<keyword evidence="3 6" id="KW-0378">Hydrolase</keyword>
<dbReference type="PANTHER" id="PTHR22726">
    <property type="entry name" value="METALLOENDOPEPTIDASE OMA1"/>
    <property type="match status" value="1"/>
</dbReference>
<keyword evidence="9" id="KW-1185">Reference proteome</keyword>
<comment type="cofactor">
    <cofactor evidence="6">
        <name>Zn(2+)</name>
        <dbReference type="ChEBI" id="CHEBI:29105"/>
    </cofactor>
    <text evidence="6">Binds 1 zinc ion per subunit.</text>
</comment>
<evidence type="ECO:0000259" key="7">
    <source>
        <dbReference type="Pfam" id="PF01435"/>
    </source>
</evidence>
<dbReference type="PANTHER" id="PTHR22726:SF1">
    <property type="entry name" value="METALLOENDOPEPTIDASE OMA1, MITOCHONDRIAL"/>
    <property type="match status" value="1"/>
</dbReference>
<evidence type="ECO:0000256" key="2">
    <source>
        <dbReference type="ARBA" id="ARBA00022723"/>
    </source>
</evidence>
<organism evidence="8 9">
    <name type="scientific">Epibacterium ulvae</name>
    <dbReference type="NCBI Taxonomy" id="1156985"/>
    <lineage>
        <taxon>Bacteria</taxon>
        <taxon>Pseudomonadati</taxon>
        <taxon>Pseudomonadota</taxon>
        <taxon>Alphaproteobacteria</taxon>
        <taxon>Rhodobacterales</taxon>
        <taxon>Roseobacteraceae</taxon>
        <taxon>Epibacterium</taxon>
    </lineage>
</organism>
<keyword evidence="5 6" id="KW-0482">Metalloprotease</keyword>
<evidence type="ECO:0000256" key="6">
    <source>
        <dbReference type="RuleBase" id="RU003983"/>
    </source>
</evidence>
<comment type="similarity">
    <text evidence="6">Belongs to the peptidase M48 family.</text>
</comment>
<evidence type="ECO:0000313" key="9">
    <source>
        <dbReference type="Proteomes" id="UP000198767"/>
    </source>
</evidence>